<sequence length="251" mass="28963">MIVEKELFMTKLNETRKIFIYLPDDYETSNKQYPVLYAFDGHNIFLDAYATYGKAIHIQQHIEKLGIDMIVVGQECSHVGNNRLKEYAPYSFYDPEYGSFEGQGEETMDFFVHELKPYIDDHYRTKKTRKNTFIGGSSCGGLMALYAAYAYSNVYSKAIVISPYVLESMDAILKDIHQSHIQKNTSIYLSWGSNETSLMHEFVWQTKACTEIGNALSKKGVNVLYNVIPEGRHCEEDWEKECDTFLPFLVQ</sequence>
<dbReference type="EMBL" id="VUMR01000002">
    <property type="protein sequence ID" value="MSS55489.1"/>
    <property type="molecule type" value="Genomic_DNA"/>
</dbReference>
<dbReference type="PANTHER" id="PTHR48098:SF6">
    <property type="entry name" value="FERRI-BACILLIBACTIN ESTERASE BESA"/>
    <property type="match status" value="1"/>
</dbReference>
<dbReference type="SUPFAM" id="SSF53474">
    <property type="entry name" value="alpha/beta-Hydrolases"/>
    <property type="match status" value="1"/>
</dbReference>
<keyword evidence="1" id="KW-0812">Transmembrane</keyword>
<comment type="caution">
    <text evidence="2">The sequence shown here is derived from an EMBL/GenBank/DDBJ whole genome shotgun (WGS) entry which is preliminary data.</text>
</comment>
<organism evidence="2 3">
    <name type="scientific">Holdemanella porci</name>
    <dbReference type="NCBI Taxonomy" id="2652276"/>
    <lineage>
        <taxon>Bacteria</taxon>
        <taxon>Bacillati</taxon>
        <taxon>Bacillota</taxon>
        <taxon>Erysipelotrichia</taxon>
        <taxon>Erysipelotrichales</taxon>
        <taxon>Erysipelotrichaceae</taxon>
        <taxon>Holdemanella</taxon>
    </lineage>
</organism>
<gene>
    <name evidence="2" type="ORF">FYJ55_00820</name>
</gene>
<accession>A0A6N7VEA6</accession>
<evidence type="ECO:0000313" key="3">
    <source>
        <dbReference type="Proteomes" id="UP000434241"/>
    </source>
</evidence>
<dbReference type="Pfam" id="PF00756">
    <property type="entry name" value="Esterase"/>
    <property type="match status" value="1"/>
</dbReference>
<dbReference type="InterPro" id="IPR029058">
    <property type="entry name" value="AB_hydrolase_fold"/>
</dbReference>
<dbReference type="Proteomes" id="UP000434241">
    <property type="component" value="Unassembled WGS sequence"/>
</dbReference>
<evidence type="ECO:0000256" key="1">
    <source>
        <dbReference type="SAM" id="Phobius"/>
    </source>
</evidence>
<dbReference type="GO" id="GO:0016787">
    <property type="term" value="F:hydrolase activity"/>
    <property type="evidence" value="ECO:0007669"/>
    <property type="project" value="UniProtKB-KW"/>
</dbReference>
<keyword evidence="3" id="KW-1185">Reference proteome</keyword>
<dbReference type="AlphaFoldDB" id="A0A6N7VEA6"/>
<reference evidence="2 3" key="1">
    <citation type="submission" date="2019-08" db="EMBL/GenBank/DDBJ databases">
        <title>In-depth cultivation of the pig gut microbiome towards novel bacterial diversity and tailored functional studies.</title>
        <authorList>
            <person name="Wylensek D."/>
            <person name="Hitch T.C.A."/>
            <person name="Clavel T."/>
        </authorList>
    </citation>
    <scope>NUCLEOTIDE SEQUENCE [LARGE SCALE GENOMIC DNA]</scope>
    <source>
        <strain evidence="2 3">LKV-472-APC-3</strain>
    </source>
</reference>
<keyword evidence="2" id="KW-0378">Hydrolase</keyword>
<keyword evidence="1" id="KW-0472">Membrane</keyword>
<proteinExistence type="predicted"/>
<dbReference type="Gene3D" id="3.40.50.1820">
    <property type="entry name" value="alpha/beta hydrolase"/>
    <property type="match status" value="1"/>
</dbReference>
<protein>
    <submittedName>
        <fullName evidence="2">Alpha/beta hydrolase</fullName>
    </submittedName>
</protein>
<dbReference type="RefSeq" id="WP_154555231.1">
    <property type="nucleotide sequence ID" value="NZ_DAIPRN010000010.1"/>
</dbReference>
<evidence type="ECO:0000313" key="2">
    <source>
        <dbReference type="EMBL" id="MSS55489.1"/>
    </source>
</evidence>
<keyword evidence="1" id="KW-1133">Transmembrane helix</keyword>
<dbReference type="InterPro" id="IPR050583">
    <property type="entry name" value="Mycobacterial_A85_antigen"/>
</dbReference>
<name>A0A6N7VEA6_9FIRM</name>
<dbReference type="PANTHER" id="PTHR48098">
    <property type="entry name" value="ENTEROCHELIN ESTERASE-RELATED"/>
    <property type="match status" value="1"/>
</dbReference>
<feature type="transmembrane region" description="Helical" evidence="1">
    <location>
        <begin position="132"/>
        <end position="151"/>
    </location>
</feature>
<dbReference type="InterPro" id="IPR000801">
    <property type="entry name" value="Esterase-like"/>
</dbReference>
<dbReference type="GeneID" id="93157848"/>